<dbReference type="Gene3D" id="3.40.630.40">
    <property type="entry name" value="Zn-dependent exopeptidases"/>
    <property type="match status" value="1"/>
</dbReference>
<dbReference type="GO" id="GO:0030288">
    <property type="term" value="C:outer membrane-bounded periplasmic space"/>
    <property type="evidence" value="ECO:0007669"/>
    <property type="project" value="TreeGrafter"/>
</dbReference>
<evidence type="ECO:0000259" key="5">
    <source>
        <dbReference type="SMART" id="SM00646"/>
    </source>
</evidence>
<dbReference type="AlphaFoldDB" id="A0A953SH98"/>
<dbReference type="Pfam" id="PF11741">
    <property type="entry name" value="AMIN"/>
    <property type="match status" value="1"/>
</dbReference>
<comment type="catalytic activity">
    <reaction evidence="1">
        <text>Hydrolyzes the link between N-acetylmuramoyl residues and L-amino acid residues in certain cell-wall glycopeptides.</text>
        <dbReference type="EC" id="3.5.1.28"/>
    </reaction>
</comment>
<gene>
    <name evidence="6" type="ORF">K8I29_16355</name>
</gene>
<evidence type="ECO:0000313" key="7">
    <source>
        <dbReference type="Proteomes" id="UP000705867"/>
    </source>
</evidence>
<dbReference type="GO" id="GO:0008745">
    <property type="term" value="F:N-acetylmuramoyl-L-alanine amidase activity"/>
    <property type="evidence" value="ECO:0007669"/>
    <property type="project" value="UniProtKB-EC"/>
</dbReference>
<dbReference type="GO" id="GO:0009253">
    <property type="term" value="P:peptidoglycan catabolic process"/>
    <property type="evidence" value="ECO:0007669"/>
    <property type="project" value="InterPro"/>
</dbReference>
<evidence type="ECO:0000256" key="2">
    <source>
        <dbReference type="ARBA" id="ARBA00011901"/>
    </source>
</evidence>
<proteinExistence type="predicted"/>
<comment type="caution">
    <text evidence="6">The sequence shown here is derived from an EMBL/GenBank/DDBJ whole genome shotgun (WGS) entry which is preliminary data.</text>
</comment>
<feature type="compositionally biased region" description="Basic and acidic residues" evidence="4">
    <location>
        <begin position="157"/>
        <end position="187"/>
    </location>
</feature>
<reference evidence="6" key="2">
    <citation type="submission" date="2021-08" db="EMBL/GenBank/DDBJ databases">
        <authorList>
            <person name="Dalcin Martins P."/>
        </authorList>
    </citation>
    <scope>NUCLEOTIDE SEQUENCE</scope>
    <source>
        <strain evidence="6">MAG_39</strain>
    </source>
</reference>
<dbReference type="InterPro" id="IPR002508">
    <property type="entry name" value="MurNAc-LAA_cat"/>
</dbReference>
<dbReference type="SUPFAM" id="SSF53187">
    <property type="entry name" value="Zn-dependent exopeptidases"/>
    <property type="match status" value="1"/>
</dbReference>
<dbReference type="CDD" id="cd02696">
    <property type="entry name" value="MurNAc-LAA"/>
    <property type="match status" value="1"/>
</dbReference>
<dbReference type="FunFam" id="3.40.630.40:FF:000005">
    <property type="entry name" value="N-acetylmuramoyl-L-alanine amidase (AmiA)"/>
    <property type="match status" value="1"/>
</dbReference>
<reference evidence="6" key="1">
    <citation type="journal article" date="2021" name="bioRxiv">
        <title>Unraveling nitrogen, sulfur and carbon metabolic pathways and microbial community transcriptional responses to substrate deprivation and toxicity stresses in a bioreactor mimicking anoxic brackish coastal sediment conditions.</title>
        <authorList>
            <person name="Martins P.D."/>
            <person name="Echeveste M.J."/>
            <person name="Arshad A."/>
            <person name="Kurth J."/>
            <person name="Ouboter H."/>
            <person name="Jetten M.S.M."/>
            <person name="Welte C.U."/>
        </authorList>
    </citation>
    <scope>NUCLEOTIDE SEQUENCE</scope>
    <source>
        <strain evidence="6">MAG_39</strain>
    </source>
</reference>
<accession>A0A953SH98</accession>
<dbReference type="Pfam" id="PF01520">
    <property type="entry name" value="Amidase_3"/>
    <property type="match status" value="1"/>
</dbReference>
<feature type="domain" description="MurNAc-LAA" evidence="5">
    <location>
        <begin position="258"/>
        <end position="413"/>
    </location>
</feature>
<dbReference type="EMBL" id="JAIOIV010000127">
    <property type="protein sequence ID" value="MBZ0157769.1"/>
    <property type="molecule type" value="Genomic_DNA"/>
</dbReference>
<dbReference type="Proteomes" id="UP000705867">
    <property type="component" value="Unassembled WGS sequence"/>
</dbReference>
<name>A0A953SH98_9BACT</name>
<dbReference type="PANTHER" id="PTHR30404">
    <property type="entry name" value="N-ACETYLMURAMOYL-L-ALANINE AMIDASE"/>
    <property type="match status" value="1"/>
</dbReference>
<evidence type="ECO:0000256" key="4">
    <source>
        <dbReference type="SAM" id="MobiDB-lite"/>
    </source>
</evidence>
<evidence type="ECO:0000313" key="6">
    <source>
        <dbReference type="EMBL" id="MBZ0157769.1"/>
    </source>
</evidence>
<organism evidence="6 7">
    <name type="scientific">Candidatus Nitrobium versatile</name>
    <dbReference type="NCBI Taxonomy" id="2884831"/>
    <lineage>
        <taxon>Bacteria</taxon>
        <taxon>Pseudomonadati</taxon>
        <taxon>Nitrospirota</taxon>
        <taxon>Nitrospiria</taxon>
        <taxon>Nitrospirales</taxon>
        <taxon>Nitrospiraceae</taxon>
        <taxon>Candidatus Nitrobium</taxon>
    </lineage>
</organism>
<evidence type="ECO:0000256" key="1">
    <source>
        <dbReference type="ARBA" id="ARBA00001561"/>
    </source>
</evidence>
<feature type="region of interest" description="Disordered" evidence="4">
    <location>
        <begin position="150"/>
        <end position="187"/>
    </location>
</feature>
<dbReference type="PANTHER" id="PTHR30404:SF0">
    <property type="entry name" value="N-ACETYLMURAMOYL-L-ALANINE AMIDASE AMIC"/>
    <property type="match status" value="1"/>
</dbReference>
<protein>
    <recommendedName>
        <fullName evidence="2">N-acetylmuramoyl-L-alanine amidase</fullName>
        <ecNumber evidence="2">3.5.1.28</ecNumber>
    </recommendedName>
</protein>
<evidence type="ECO:0000256" key="3">
    <source>
        <dbReference type="ARBA" id="ARBA00022801"/>
    </source>
</evidence>
<keyword evidence="3 6" id="KW-0378">Hydrolase</keyword>
<dbReference type="Gene3D" id="2.60.40.3500">
    <property type="match status" value="1"/>
</dbReference>
<dbReference type="EC" id="3.5.1.28" evidence="2"/>
<dbReference type="InterPro" id="IPR021731">
    <property type="entry name" value="AMIN_dom"/>
</dbReference>
<dbReference type="InterPro" id="IPR050695">
    <property type="entry name" value="N-acetylmuramoyl_amidase_3"/>
</dbReference>
<dbReference type="SMART" id="SM00646">
    <property type="entry name" value="Ami_3"/>
    <property type="match status" value="1"/>
</dbReference>
<sequence>MNNSAERGSTAEDRGPEGSGMPFPASLFQYLFFLYFLLLPLPGGADDIIEVKGLRHWSTAEYARVVIDLSGPAEFTKGSLSNPERLFFDLKSARVAKDAQKSLSVNGPLLKTVRVGQFTAQVVRIVFDLSAGDYDYKVFNLEDPARLVVDISPKGGESPKQEGKPEAKVDTRSDMKDSGKEGSPEAKTEARLLQRRVVIDAGHGGHDPGAVGPSGLFEKNVVLDIALKVRDAIRKEHPEYEVVLTRDRDIFIPLEERAAIANKNKADFFVSIHANASPNRKARGIETYLLNWTNDEEAMKVAARENAISLKKMKQVQGELGVILASLERESKREDSVKLAGTIHHSLVSSLRPLYPRMIDLGVKQALFYVLVGAEMPSALVEVAFISNPEEEKLLEDPSYRQRVAASIASGIHGYFTSAPPVQRTVNTAVPSGAGGYTTKPVQYSRSAR</sequence>